<dbReference type="Proteomes" id="UP000075683">
    <property type="component" value="Unassembled WGS sequence"/>
</dbReference>
<evidence type="ECO:0000256" key="1">
    <source>
        <dbReference type="SAM" id="MobiDB-lite"/>
    </source>
</evidence>
<evidence type="ECO:0000313" key="4">
    <source>
        <dbReference type="Proteomes" id="UP000075683"/>
    </source>
</evidence>
<keyword evidence="2" id="KW-1133">Transmembrane helix</keyword>
<dbReference type="STRING" id="301148.B4135_1842"/>
<name>A0A150M846_9BACI</name>
<organism evidence="3 4">
    <name type="scientific">Caldibacillus debilis</name>
    <dbReference type="NCBI Taxonomy" id="301148"/>
    <lineage>
        <taxon>Bacteria</taxon>
        <taxon>Bacillati</taxon>
        <taxon>Bacillota</taxon>
        <taxon>Bacilli</taxon>
        <taxon>Bacillales</taxon>
        <taxon>Bacillaceae</taxon>
        <taxon>Caldibacillus</taxon>
    </lineage>
</organism>
<protein>
    <submittedName>
        <fullName evidence="3">Uncharacterized protein</fullName>
    </submittedName>
</protein>
<feature type="transmembrane region" description="Helical" evidence="2">
    <location>
        <begin position="34"/>
        <end position="54"/>
    </location>
</feature>
<comment type="caution">
    <text evidence="3">The sequence shown here is derived from an EMBL/GenBank/DDBJ whole genome shotgun (WGS) entry which is preliminary data.</text>
</comment>
<keyword evidence="2" id="KW-0812">Transmembrane</keyword>
<accession>A0A150M846</accession>
<feature type="region of interest" description="Disordered" evidence="1">
    <location>
        <begin position="1"/>
        <end position="25"/>
    </location>
</feature>
<sequence>MAETIRKDFLGVGSGENLPRASPFPMGKKKGEKVFGFPVSPVHMFGFPLGYFFVY</sequence>
<evidence type="ECO:0000313" key="3">
    <source>
        <dbReference type="EMBL" id="KYD20541.1"/>
    </source>
</evidence>
<gene>
    <name evidence="3" type="ORF">B4135_1842</name>
</gene>
<reference evidence="3 4" key="1">
    <citation type="submission" date="2016-01" db="EMBL/GenBank/DDBJ databases">
        <title>Draft Genome Sequences of Seven Thermophilic Sporeformers Isolated from Foods.</title>
        <authorList>
            <person name="Berendsen E.M."/>
            <person name="Wells-Bennik M.H."/>
            <person name="Krawcyk A.O."/>
            <person name="De Jong A."/>
            <person name="Holsappel S."/>
            <person name="Eijlander R.T."/>
            <person name="Kuipers O.P."/>
        </authorList>
    </citation>
    <scope>NUCLEOTIDE SEQUENCE [LARGE SCALE GENOMIC DNA]</scope>
    <source>
        <strain evidence="3 4">B4135</strain>
    </source>
</reference>
<dbReference type="EMBL" id="LQYT01000034">
    <property type="protein sequence ID" value="KYD20541.1"/>
    <property type="molecule type" value="Genomic_DNA"/>
</dbReference>
<dbReference type="AlphaFoldDB" id="A0A150M846"/>
<proteinExistence type="predicted"/>
<evidence type="ECO:0000256" key="2">
    <source>
        <dbReference type="SAM" id="Phobius"/>
    </source>
</evidence>
<keyword evidence="2" id="KW-0472">Membrane</keyword>